<dbReference type="AlphaFoldDB" id="A0A9P7SP05"/>
<dbReference type="PANTHER" id="PTHR37781:SF1">
    <property type="entry name" value="ADR380WP"/>
    <property type="match status" value="1"/>
</dbReference>
<protein>
    <recommendedName>
        <fullName evidence="4">Meiotic recombination protein DMC1</fullName>
    </recommendedName>
</protein>
<dbReference type="OrthoDB" id="5420410at2759"/>
<name>A0A9P7SP05_9HYPO</name>
<dbReference type="Proteomes" id="UP000784919">
    <property type="component" value="Unassembled WGS sequence"/>
</dbReference>
<evidence type="ECO:0000256" key="1">
    <source>
        <dbReference type="SAM" id="MobiDB-lite"/>
    </source>
</evidence>
<dbReference type="PANTHER" id="PTHR37781">
    <property type="entry name" value="TFIIH COMPLEX SUBUNIT"/>
    <property type="match status" value="1"/>
</dbReference>
<dbReference type="InterPro" id="IPR031349">
    <property type="entry name" value="Tfb6"/>
</dbReference>
<gene>
    <name evidence="2" type="ORF">E4U56_008135</name>
</gene>
<feature type="compositionally biased region" description="Acidic residues" evidence="1">
    <location>
        <begin position="190"/>
        <end position="218"/>
    </location>
</feature>
<proteinExistence type="predicted"/>
<dbReference type="GO" id="GO:0005675">
    <property type="term" value="C:transcription factor TFIIH holo complex"/>
    <property type="evidence" value="ECO:0007669"/>
    <property type="project" value="TreeGrafter"/>
</dbReference>
<evidence type="ECO:0000313" key="2">
    <source>
        <dbReference type="EMBL" id="KAG5969744.1"/>
    </source>
</evidence>
<dbReference type="EMBL" id="SRPS01000089">
    <property type="protein sequence ID" value="KAG5969744.1"/>
    <property type="molecule type" value="Genomic_DNA"/>
</dbReference>
<reference evidence="2" key="1">
    <citation type="journal article" date="2020" name="bioRxiv">
        <title>Whole genome comparisons of ergot fungi reveals the divergence and evolution of species within the genus Claviceps are the result of varying mechanisms driving genome evolution and host range expansion.</title>
        <authorList>
            <person name="Wyka S.A."/>
            <person name="Mondo S.J."/>
            <person name="Liu M."/>
            <person name="Dettman J."/>
            <person name="Nalam V."/>
            <person name="Broders K.D."/>
        </authorList>
    </citation>
    <scope>NUCLEOTIDE SEQUENCE</scope>
    <source>
        <strain evidence="2">CCC 1102</strain>
    </source>
</reference>
<sequence>MCQEPGGFLPQTELTSFGTSFVHSRAISTLPHPRERPLKPGSNKEDSVRRWAEETLLNTSRRYIQRNSSTDPANAFKSMAEVCMALESIIDILWKSGTPSLQIPFLLRIASDFTSYVSSFPPSPGATFDLLRKLDHCFASLLCGLDIDSKEALPGFENGLNAGMTTTDMVRCRGLVERTRVLMVEILSNADEDDDDEGEEESEEDYNLDEEGSADAGEDSAASAEKEKLHMDVARIYEFTVVGLEKRMGNQLGGESKVFDSTVGAN</sequence>
<comment type="caution">
    <text evidence="2">The sequence shown here is derived from an EMBL/GenBank/DDBJ whole genome shotgun (WGS) entry which is preliminary data.</text>
</comment>
<evidence type="ECO:0000313" key="3">
    <source>
        <dbReference type="Proteomes" id="UP000784919"/>
    </source>
</evidence>
<evidence type="ECO:0008006" key="4">
    <source>
        <dbReference type="Google" id="ProtNLM"/>
    </source>
</evidence>
<feature type="region of interest" description="Disordered" evidence="1">
    <location>
        <begin position="187"/>
        <end position="227"/>
    </location>
</feature>
<organism evidence="2 3">
    <name type="scientific">Claviceps arundinis</name>
    <dbReference type="NCBI Taxonomy" id="1623583"/>
    <lineage>
        <taxon>Eukaryota</taxon>
        <taxon>Fungi</taxon>
        <taxon>Dikarya</taxon>
        <taxon>Ascomycota</taxon>
        <taxon>Pezizomycotina</taxon>
        <taxon>Sordariomycetes</taxon>
        <taxon>Hypocreomycetidae</taxon>
        <taxon>Hypocreales</taxon>
        <taxon>Clavicipitaceae</taxon>
        <taxon>Claviceps</taxon>
    </lineage>
</organism>
<dbReference type="Pfam" id="PF17110">
    <property type="entry name" value="TFB6"/>
    <property type="match status" value="1"/>
</dbReference>
<accession>A0A9P7SP05</accession>